<organism evidence="1 2">
    <name type="scientific">Liquidambar formosana</name>
    <name type="common">Formosan gum</name>
    <dbReference type="NCBI Taxonomy" id="63359"/>
    <lineage>
        <taxon>Eukaryota</taxon>
        <taxon>Viridiplantae</taxon>
        <taxon>Streptophyta</taxon>
        <taxon>Embryophyta</taxon>
        <taxon>Tracheophyta</taxon>
        <taxon>Spermatophyta</taxon>
        <taxon>Magnoliopsida</taxon>
        <taxon>eudicotyledons</taxon>
        <taxon>Gunneridae</taxon>
        <taxon>Pentapetalae</taxon>
        <taxon>Saxifragales</taxon>
        <taxon>Altingiaceae</taxon>
        <taxon>Liquidambar</taxon>
    </lineage>
</organism>
<proteinExistence type="predicted"/>
<dbReference type="AlphaFoldDB" id="A0AAP0X4C9"/>
<reference evidence="1 2" key="1">
    <citation type="journal article" date="2024" name="Plant J.">
        <title>Genome sequences and population genomics reveal climatic adaptation and genomic divergence between two closely related sweetgum species.</title>
        <authorList>
            <person name="Xu W.Q."/>
            <person name="Ren C.Q."/>
            <person name="Zhang X.Y."/>
            <person name="Comes H.P."/>
            <person name="Liu X.H."/>
            <person name="Li Y.G."/>
            <person name="Kettle C.J."/>
            <person name="Jalonen R."/>
            <person name="Gaisberger H."/>
            <person name="Ma Y.Z."/>
            <person name="Qiu Y.X."/>
        </authorList>
    </citation>
    <scope>NUCLEOTIDE SEQUENCE [LARGE SCALE GENOMIC DNA]</scope>
    <source>
        <strain evidence="1">Hangzhou</strain>
    </source>
</reference>
<protein>
    <submittedName>
        <fullName evidence="1">Uncharacterized protein</fullName>
    </submittedName>
</protein>
<name>A0AAP0X4C9_LIQFO</name>
<evidence type="ECO:0000313" key="1">
    <source>
        <dbReference type="EMBL" id="KAK9284993.1"/>
    </source>
</evidence>
<gene>
    <name evidence="1" type="ORF">L1049_024175</name>
</gene>
<accession>A0AAP0X4C9</accession>
<evidence type="ECO:0000313" key="2">
    <source>
        <dbReference type="Proteomes" id="UP001415857"/>
    </source>
</evidence>
<dbReference type="EMBL" id="JBBPBK010000005">
    <property type="protein sequence ID" value="KAK9284993.1"/>
    <property type="molecule type" value="Genomic_DNA"/>
</dbReference>
<dbReference type="Proteomes" id="UP001415857">
    <property type="component" value="Unassembled WGS sequence"/>
</dbReference>
<comment type="caution">
    <text evidence="1">The sequence shown here is derived from an EMBL/GenBank/DDBJ whole genome shotgun (WGS) entry which is preliminary data.</text>
</comment>
<sequence>MIGSHESTIIENIVKEISNKLNPTELSAALKTGGLSHYNEEHLESQRADAVTSVVYETSAMLRDSVYRFADAICQLQKQGHLDLSWNMKKVITNSPSINSLAKAD</sequence>
<keyword evidence="2" id="KW-1185">Reference proteome</keyword>